<proteinExistence type="predicted"/>
<name>M3FN41_9ACTN</name>
<reference evidence="3" key="1">
    <citation type="journal article" date="2013" name="Genome Announc.">
        <title>Draft Genome Sequence of Streptomyces bottropensis ATCC 25435, a Bottromycin-Producing Actinomycete.</title>
        <authorList>
            <person name="Zhang H."/>
            <person name="Zhou W."/>
            <person name="Zhuang Y."/>
            <person name="Liang X."/>
            <person name="Liu T."/>
        </authorList>
    </citation>
    <scope>NUCLEOTIDE SEQUENCE [LARGE SCALE GENOMIC DNA]</scope>
    <source>
        <strain evidence="3">ATCC 25435</strain>
    </source>
</reference>
<accession>M3FN41</accession>
<evidence type="ECO:0000256" key="1">
    <source>
        <dbReference type="SAM" id="MobiDB-lite"/>
    </source>
</evidence>
<evidence type="ECO:0000313" key="2">
    <source>
        <dbReference type="EMBL" id="EMF53519.1"/>
    </source>
</evidence>
<dbReference type="EMBL" id="KB405089">
    <property type="protein sequence ID" value="EMF53519.1"/>
    <property type="molecule type" value="Genomic_DNA"/>
</dbReference>
<evidence type="ECO:0000313" key="3">
    <source>
        <dbReference type="Proteomes" id="UP000030760"/>
    </source>
</evidence>
<feature type="region of interest" description="Disordered" evidence="1">
    <location>
        <begin position="26"/>
        <end position="73"/>
    </location>
</feature>
<protein>
    <submittedName>
        <fullName evidence="2">Uncharacterized protein</fullName>
    </submittedName>
</protein>
<sequence>MSMATPCRHLSFRRYELDKGISSCCPVNTRAYESSPRTAPPPHQGGQRSPTPIPPSRGRPSGCTGPDLPIVTP</sequence>
<dbReference type="AlphaFoldDB" id="M3FN41"/>
<dbReference type="Proteomes" id="UP000030760">
    <property type="component" value="Unassembled WGS sequence"/>
</dbReference>
<gene>
    <name evidence="2" type="ORF">SBD_5063</name>
</gene>
<organism evidence="2 3">
    <name type="scientific">Streptomyces bottropensis ATCC 25435</name>
    <dbReference type="NCBI Taxonomy" id="1054862"/>
    <lineage>
        <taxon>Bacteria</taxon>
        <taxon>Bacillati</taxon>
        <taxon>Actinomycetota</taxon>
        <taxon>Actinomycetes</taxon>
        <taxon>Kitasatosporales</taxon>
        <taxon>Streptomycetaceae</taxon>
        <taxon>Streptomyces</taxon>
    </lineage>
</organism>